<evidence type="ECO:0000256" key="8">
    <source>
        <dbReference type="RuleBase" id="RU362097"/>
    </source>
</evidence>
<evidence type="ECO:0000256" key="1">
    <source>
        <dbReference type="ARBA" id="ARBA00004459"/>
    </source>
</evidence>
<organism evidence="10 11">
    <name type="scientific">Stutzerimonas tarimensis</name>
    <dbReference type="NCBI Taxonomy" id="1507735"/>
    <lineage>
        <taxon>Bacteria</taxon>
        <taxon>Pseudomonadati</taxon>
        <taxon>Pseudomonadota</taxon>
        <taxon>Gammaproteobacteria</taxon>
        <taxon>Pseudomonadales</taxon>
        <taxon>Pseudomonadaceae</taxon>
        <taxon>Stutzerimonas</taxon>
    </lineage>
</organism>
<evidence type="ECO:0000256" key="5">
    <source>
        <dbReference type="ARBA" id="ARBA00023139"/>
    </source>
</evidence>
<dbReference type="InterPro" id="IPR003423">
    <property type="entry name" value="OMP_efflux"/>
</dbReference>
<reference evidence="11" key="1">
    <citation type="journal article" date="2019" name="Int. J. Syst. Evol. Microbiol.">
        <title>The Global Catalogue of Microorganisms (GCM) 10K type strain sequencing project: providing services to taxonomists for standard genome sequencing and annotation.</title>
        <authorList>
            <consortium name="The Broad Institute Genomics Platform"/>
            <consortium name="The Broad Institute Genome Sequencing Center for Infectious Disease"/>
            <person name="Wu L."/>
            <person name="Ma J."/>
        </authorList>
    </citation>
    <scope>NUCLEOTIDE SEQUENCE [LARGE SCALE GENOMIC DNA]</scope>
    <source>
        <strain evidence="11">KCTC 42447</strain>
    </source>
</reference>
<keyword evidence="4 8" id="KW-0812">Transmembrane</keyword>
<evidence type="ECO:0000256" key="3">
    <source>
        <dbReference type="ARBA" id="ARBA00022452"/>
    </source>
</evidence>
<proteinExistence type="inferred from homology"/>
<dbReference type="RefSeq" id="WP_386367607.1">
    <property type="nucleotide sequence ID" value="NZ_JBHRXZ010000033.1"/>
</dbReference>
<evidence type="ECO:0000313" key="11">
    <source>
        <dbReference type="Proteomes" id="UP001595630"/>
    </source>
</evidence>
<keyword evidence="3 8" id="KW-1134">Transmembrane beta strand</keyword>
<comment type="subcellular location">
    <subcellularLocation>
        <location evidence="1 8">Cell outer membrane</location>
        <topology evidence="1 8">Lipid-anchor</topology>
    </subcellularLocation>
</comment>
<dbReference type="PANTHER" id="PTHR30203">
    <property type="entry name" value="OUTER MEMBRANE CATION EFFLUX PROTEIN"/>
    <property type="match status" value="1"/>
</dbReference>
<dbReference type="Gene3D" id="1.20.1600.10">
    <property type="entry name" value="Outer membrane efflux proteins (OEP)"/>
    <property type="match status" value="1"/>
</dbReference>
<dbReference type="Proteomes" id="UP001595630">
    <property type="component" value="Unassembled WGS sequence"/>
</dbReference>
<dbReference type="Pfam" id="PF02321">
    <property type="entry name" value="OEP"/>
    <property type="match status" value="2"/>
</dbReference>
<dbReference type="NCBIfam" id="TIGR01845">
    <property type="entry name" value="outer_NodT"/>
    <property type="match status" value="1"/>
</dbReference>
<evidence type="ECO:0000256" key="2">
    <source>
        <dbReference type="ARBA" id="ARBA00007613"/>
    </source>
</evidence>
<comment type="similarity">
    <text evidence="2 8">Belongs to the outer membrane factor (OMF) (TC 1.B.17) family.</text>
</comment>
<protein>
    <submittedName>
        <fullName evidence="10">Efflux transporter outer membrane subunit</fullName>
    </submittedName>
</protein>
<dbReference type="Gene3D" id="2.20.200.10">
    <property type="entry name" value="Outer membrane efflux proteins (OEP)"/>
    <property type="match status" value="1"/>
</dbReference>
<comment type="caution">
    <text evidence="10">The sequence shown here is derived from an EMBL/GenBank/DDBJ whole genome shotgun (WGS) entry which is preliminary data.</text>
</comment>
<keyword evidence="5 8" id="KW-0564">Palmitate</keyword>
<keyword evidence="9" id="KW-0175">Coiled coil</keyword>
<sequence>MRKLVSLFIMASLAGCQLAPPHERPASPTAERYPTEYDDQSGETTAMALGWRDFFLDPRLHGYLDSALERNRDLRIAVARIEEARGLSRVQGANRFPTLGLSADAARSRVPGVGATAAGEPGAVAAQGSGVNERYSVGLGVSAFELDFWSRVRNLSEAARAQYLATIEAQRAFRLSLIAEVTATYLAIREADERIALAQATVHSREEGLEIARVRFESGITSALDHAQAEALLTQAETQLANLRLNQALQRNYLVQLAGGDLSGPLPEPRPLTGQISPTRLAVGLPSALLYLRPDILAAEENLRAARANIGVARAAFFPQVSLTGSLGYASSELDNLISRDNRTWSIGPSLSLPLFDFGRNRGNLTVAEAREHVAVLQYEQAIETAFREVADALAGRRYLAEQITAQQRNMETLRRIAEIAQDRYAEGVAGYLEVLDAERNLFEAEQTLIQAQRAEVQNLVELYVALGGGLEAEQLSEAP</sequence>
<keyword evidence="11" id="KW-1185">Reference proteome</keyword>
<dbReference type="SUPFAM" id="SSF56954">
    <property type="entry name" value="Outer membrane efflux proteins (OEP)"/>
    <property type="match status" value="1"/>
</dbReference>
<keyword evidence="7 8" id="KW-0449">Lipoprotein</keyword>
<dbReference type="PROSITE" id="PS51257">
    <property type="entry name" value="PROKAR_LIPOPROTEIN"/>
    <property type="match status" value="1"/>
</dbReference>
<evidence type="ECO:0000256" key="9">
    <source>
        <dbReference type="SAM" id="Coils"/>
    </source>
</evidence>
<gene>
    <name evidence="10" type="ORF">ACFOMF_18275</name>
</gene>
<evidence type="ECO:0000313" key="10">
    <source>
        <dbReference type="EMBL" id="MFC3609715.1"/>
    </source>
</evidence>
<evidence type="ECO:0000256" key="7">
    <source>
        <dbReference type="ARBA" id="ARBA00023288"/>
    </source>
</evidence>
<keyword evidence="8" id="KW-0472">Membrane</keyword>
<name>A0ABV7T922_9GAMM</name>
<feature type="coiled-coil region" evidence="9">
    <location>
        <begin position="404"/>
        <end position="455"/>
    </location>
</feature>
<accession>A0ABV7T922</accession>
<dbReference type="PANTHER" id="PTHR30203:SF32">
    <property type="entry name" value="CATION EFFLUX SYSTEM PROTEIN CUSC"/>
    <property type="match status" value="1"/>
</dbReference>
<evidence type="ECO:0000256" key="6">
    <source>
        <dbReference type="ARBA" id="ARBA00023237"/>
    </source>
</evidence>
<evidence type="ECO:0000256" key="4">
    <source>
        <dbReference type="ARBA" id="ARBA00022692"/>
    </source>
</evidence>
<dbReference type="InterPro" id="IPR010131">
    <property type="entry name" value="MdtP/NodT-like"/>
</dbReference>
<keyword evidence="6" id="KW-0998">Cell outer membrane</keyword>
<dbReference type="EMBL" id="JBHRXZ010000033">
    <property type="protein sequence ID" value="MFC3609715.1"/>
    <property type="molecule type" value="Genomic_DNA"/>
</dbReference>